<keyword evidence="3" id="KW-1185">Reference proteome</keyword>
<dbReference type="Pfam" id="PF03372">
    <property type="entry name" value="Exo_endo_phos"/>
    <property type="match status" value="1"/>
</dbReference>
<proteinExistence type="predicted"/>
<dbReference type="AlphaFoldDB" id="A0A1E5QC34"/>
<dbReference type="PANTHER" id="PTHR42834:SF1">
    <property type="entry name" value="ENDONUCLEASE_EXONUCLEASE_PHOSPHATASE FAMILY PROTEIN (AFU_ORTHOLOGUE AFUA_3G09210)"/>
    <property type="match status" value="1"/>
</dbReference>
<dbReference type="SUPFAM" id="SSF56219">
    <property type="entry name" value="DNase I-like"/>
    <property type="match status" value="1"/>
</dbReference>
<keyword evidence="2" id="KW-0540">Nuclease</keyword>
<comment type="caution">
    <text evidence="2">The sequence shown here is derived from an EMBL/GenBank/DDBJ whole genome shotgun (WGS) entry which is preliminary data.</text>
</comment>
<feature type="domain" description="Endonuclease/exonuclease/phosphatase" evidence="1">
    <location>
        <begin position="16"/>
        <end position="294"/>
    </location>
</feature>
<dbReference type="RefSeq" id="WP_069956357.1">
    <property type="nucleotide sequence ID" value="NZ_MCGG01000002.1"/>
</dbReference>
<accession>A0A1E5QC34</accession>
<dbReference type="InterPro" id="IPR005135">
    <property type="entry name" value="Endo/exonuclease/phosphatase"/>
</dbReference>
<evidence type="ECO:0000259" key="1">
    <source>
        <dbReference type="Pfam" id="PF03372"/>
    </source>
</evidence>
<dbReference type="Gene3D" id="3.60.10.10">
    <property type="entry name" value="Endonuclease/exonuclease/phosphatase"/>
    <property type="match status" value="1"/>
</dbReference>
<gene>
    <name evidence="2" type="ORF">BEN30_02035</name>
</gene>
<dbReference type="PANTHER" id="PTHR42834">
    <property type="entry name" value="ENDONUCLEASE/EXONUCLEASE/PHOSPHATASE FAMILY PROTEIN (AFU_ORTHOLOGUE AFUA_3G09210)"/>
    <property type="match status" value="1"/>
</dbReference>
<keyword evidence="2" id="KW-0378">Hydrolase</keyword>
<sequence>MSPHEPDVLKAPIRIATFNMESLDEPPRARVSLIERIHALRPQLVRLRADVLCLQEVNGQLNEDGSVRALHALDAVLSGTPYEHYHRAVTQSPSGRGVRDRHNLVTLSKFPILSADEVWNHLVDPPLFRCTTSDPAQEAPMPIEWDRPFLYVDLDLGGGHKLVVVNVHLRAPRAAFVAGQKRDQYSWKTMSGWAEGYFLATIKAAGQALEVRTFLDRLFDMDFDALVAVVGDFNSDDSQAPVRIIKGDEDDTGDGRLAPRMLIAAERGLPLSQRFSVIHRGEPHMVDHILLSTQLLGWLGHVECHNEALHDEVSSPAAISGAPESYHAPVVAELLRPR</sequence>
<reference evidence="3" key="1">
    <citation type="submission" date="2016-07" db="EMBL/GenBank/DDBJ databases">
        <authorList>
            <person name="Florea S."/>
            <person name="Webb J.S."/>
            <person name="Jaromczyk J."/>
            <person name="Schardl C.L."/>
        </authorList>
    </citation>
    <scope>NUCLEOTIDE SEQUENCE [LARGE SCALE GENOMIC DNA]</scope>
    <source>
        <strain evidence="3">MV-1</strain>
    </source>
</reference>
<evidence type="ECO:0000313" key="2">
    <source>
        <dbReference type="EMBL" id="OEJ69640.1"/>
    </source>
</evidence>
<keyword evidence="2" id="KW-0255">Endonuclease</keyword>
<dbReference type="GO" id="GO:0004519">
    <property type="term" value="F:endonuclease activity"/>
    <property type="evidence" value="ECO:0007669"/>
    <property type="project" value="UniProtKB-KW"/>
</dbReference>
<name>A0A1E5QC34_9PROT</name>
<dbReference type="Proteomes" id="UP000095347">
    <property type="component" value="Unassembled WGS sequence"/>
</dbReference>
<evidence type="ECO:0000313" key="3">
    <source>
        <dbReference type="Proteomes" id="UP000095347"/>
    </source>
</evidence>
<dbReference type="STRING" id="28181.BEN30_02035"/>
<organism evidence="2 3">
    <name type="scientific">Magnetovibrio blakemorei</name>
    <dbReference type="NCBI Taxonomy" id="28181"/>
    <lineage>
        <taxon>Bacteria</taxon>
        <taxon>Pseudomonadati</taxon>
        <taxon>Pseudomonadota</taxon>
        <taxon>Alphaproteobacteria</taxon>
        <taxon>Rhodospirillales</taxon>
        <taxon>Magnetovibrionaceae</taxon>
        <taxon>Magnetovibrio</taxon>
    </lineage>
</organism>
<dbReference type="OrthoDB" id="7297112at2"/>
<protein>
    <submittedName>
        <fullName evidence="2">Endonuclease</fullName>
    </submittedName>
</protein>
<dbReference type="InterPro" id="IPR036691">
    <property type="entry name" value="Endo/exonu/phosph_ase_sf"/>
</dbReference>
<dbReference type="EMBL" id="MCGG01000002">
    <property type="protein sequence ID" value="OEJ69640.1"/>
    <property type="molecule type" value="Genomic_DNA"/>
</dbReference>